<keyword evidence="4 6" id="KW-1133">Transmembrane helix</keyword>
<evidence type="ECO:0000256" key="3">
    <source>
        <dbReference type="ARBA" id="ARBA00022692"/>
    </source>
</evidence>
<dbReference type="PANTHER" id="PTHR46795">
    <property type="entry name" value="ABC TRANSPORTER PERMEASE-RELATED-RELATED"/>
    <property type="match status" value="1"/>
</dbReference>
<dbReference type="Proteomes" id="UP000273977">
    <property type="component" value="Unassembled WGS sequence"/>
</dbReference>
<keyword evidence="3 6" id="KW-0812">Transmembrane</keyword>
<keyword evidence="6" id="KW-0813">Transport</keyword>
<evidence type="ECO:0000259" key="7">
    <source>
        <dbReference type="Pfam" id="PF02687"/>
    </source>
</evidence>
<keyword evidence="5 6" id="KW-0472">Membrane</keyword>
<feature type="transmembrane region" description="Helical" evidence="6">
    <location>
        <begin position="533"/>
        <end position="560"/>
    </location>
</feature>
<comment type="subcellular location">
    <subcellularLocation>
        <location evidence="1 6">Cell membrane</location>
        <topology evidence="1 6">Multi-pass membrane protein</topology>
    </subcellularLocation>
</comment>
<feature type="transmembrane region" description="Helical" evidence="6">
    <location>
        <begin position="54"/>
        <end position="76"/>
    </location>
</feature>
<proteinExistence type="inferred from homology"/>
<keyword evidence="9" id="KW-1185">Reference proteome</keyword>
<dbReference type="Pfam" id="PF02687">
    <property type="entry name" value="FtsX"/>
    <property type="match status" value="1"/>
</dbReference>
<dbReference type="GO" id="GO:0055085">
    <property type="term" value="P:transmembrane transport"/>
    <property type="evidence" value="ECO:0007669"/>
    <property type="project" value="UniProtKB-UniRule"/>
</dbReference>
<protein>
    <submittedName>
        <fullName evidence="8">ABC transporter permease</fullName>
    </submittedName>
</protein>
<evidence type="ECO:0000256" key="2">
    <source>
        <dbReference type="ARBA" id="ARBA00022475"/>
    </source>
</evidence>
<comment type="caution">
    <text evidence="8">The sequence shown here is derived from an EMBL/GenBank/DDBJ whole genome shotgun (WGS) entry which is preliminary data.</text>
</comment>
<feature type="transmembrane region" description="Helical" evidence="6">
    <location>
        <begin position="154"/>
        <end position="178"/>
    </location>
</feature>
<dbReference type="OrthoDB" id="1705903at2"/>
<reference evidence="8 9" key="1">
    <citation type="submission" date="2018-11" db="EMBL/GenBank/DDBJ databases">
        <title>Aerococcus sp. SJQ22, whole genome shotgun sequence.</title>
        <authorList>
            <person name="Sun L."/>
            <person name="Gao X."/>
            <person name="Chen W."/>
            <person name="Huang K."/>
        </authorList>
    </citation>
    <scope>NUCLEOTIDE SEQUENCE [LARGE SCALE GENOMIC DNA]</scope>
    <source>
        <strain evidence="8 9">SJQ22</strain>
    </source>
</reference>
<feature type="transmembrane region" description="Helical" evidence="6">
    <location>
        <begin position="632"/>
        <end position="653"/>
    </location>
</feature>
<evidence type="ECO:0000256" key="6">
    <source>
        <dbReference type="PIRNR" id="PIRNR018968"/>
    </source>
</evidence>
<keyword evidence="2 6" id="KW-1003">Cell membrane</keyword>
<dbReference type="PANTHER" id="PTHR46795:SF3">
    <property type="entry name" value="ABC TRANSPORTER PERMEASE"/>
    <property type="match status" value="1"/>
</dbReference>
<feature type="transmembrane region" description="Helical" evidence="6">
    <location>
        <begin position="230"/>
        <end position="254"/>
    </location>
</feature>
<dbReference type="EMBL" id="RKMG01000054">
    <property type="protein sequence ID" value="RPA55539.1"/>
    <property type="molecule type" value="Genomic_DNA"/>
</dbReference>
<dbReference type="AlphaFoldDB" id="A0A3N4FXP5"/>
<dbReference type="GO" id="GO:0005886">
    <property type="term" value="C:plasma membrane"/>
    <property type="evidence" value="ECO:0007669"/>
    <property type="project" value="UniProtKB-SubCell"/>
</dbReference>
<accession>A0A3N4FXP5</accession>
<name>A0A3N4FXP5_9LACT</name>
<feature type="domain" description="ABC3 transporter permease C-terminal" evidence="7">
    <location>
        <begin position="62"/>
        <end position="183"/>
    </location>
</feature>
<evidence type="ECO:0000313" key="9">
    <source>
        <dbReference type="Proteomes" id="UP000273977"/>
    </source>
</evidence>
<feature type="transmembrane region" description="Helical" evidence="6">
    <location>
        <begin position="110"/>
        <end position="134"/>
    </location>
</feature>
<comment type="similarity">
    <text evidence="6">Belongs to the ABC-4 integral membrane protein family.</text>
</comment>
<organism evidence="8 9">
    <name type="scientific">Aerococcus agrisoli</name>
    <dbReference type="NCBI Taxonomy" id="2487350"/>
    <lineage>
        <taxon>Bacteria</taxon>
        <taxon>Bacillati</taxon>
        <taxon>Bacillota</taxon>
        <taxon>Bacilli</taxon>
        <taxon>Lactobacillales</taxon>
        <taxon>Aerococcaceae</taxon>
        <taxon>Aerococcus</taxon>
    </lineage>
</organism>
<gene>
    <name evidence="8" type="ORF">EF384_09355</name>
</gene>
<dbReference type="RefSeq" id="WP_123781408.1">
    <property type="nucleotide sequence ID" value="NZ_RKMG01000054.1"/>
</dbReference>
<feature type="transmembrane region" description="Helical" evidence="6">
    <location>
        <begin position="284"/>
        <end position="311"/>
    </location>
</feature>
<feature type="transmembrane region" description="Helical" evidence="6">
    <location>
        <begin position="594"/>
        <end position="612"/>
    </location>
</feature>
<evidence type="ECO:0000256" key="4">
    <source>
        <dbReference type="ARBA" id="ARBA00022989"/>
    </source>
</evidence>
<evidence type="ECO:0000256" key="1">
    <source>
        <dbReference type="ARBA" id="ARBA00004651"/>
    </source>
</evidence>
<dbReference type="InterPro" id="IPR027022">
    <property type="entry name" value="ABC_permease_BceB-typ"/>
</dbReference>
<dbReference type="PIRSF" id="PIRSF018968">
    <property type="entry name" value="ABC_permease_BceB"/>
    <property type="match status" value="1"/>
</dbReference>
<evidence type="ECO:0000313" key="8">
    <source>
        <dbReference type="EMBL" id="RPA55539.1"/>
    </source>
</evidence>
<sequence length="663" mass="74388">MGFGMLAKLSFNGIKNRLTIYFPYFLSIVLLMSLEYIMVSLIGNEYVQTRSYFLPMIMIFAVNISTMLIAIFMFYANNFIQKQRRLEFGLYTVLGLERKHLSIILFIEQVLVWLTSSLFAIGIGFVIGKLLFIWLNRLMKNTGATLMDYPFSPLGAITTVVISGLILFAILLLNSFRLTSIKPTELLNQKNAGEKEPKANYLFLLIGLITTGLGYYIALTLDNPLNDLLFLFGAIILIIIGTYCLFISLSIFILKALKANKKIYYQPKNFLSISGMLYRMKANAVSLASIAVLCTGIILTLGTTLSLYLGMDAVIEQSMPRDYQVDQIPVTGNNFADESEKMETTITTILGDDAQLTNTSYTRQFTTGTIFDDGTFFPDDGKPQALVYVLAQTLDEFNQQNNTNYVLQDNEILYASPADEFNGYEEIRFQANDKTTTYQTVQVSPKLIPSNFVGSIALVVFNTTEELENFATAYNSPMLDAVSFIHSYSFDAADKKTAAKLDEIVTTDDGVVQTDDGTLYRFNSQKYMATELYALNGGFLFLGIVVSTVLVIGTVLMLYFKQISEGYDDKDKFATMQQVGLPDDLIRSTIRSQVFWIFALPSLVAVIHALVAQNIMVNLLAILGVTDKSVMWLAYIIILAAFLAIYGICYWLTSKMYYRIIHA</sequence>
<dbReference type="InterPro" id="IPR052536">
    <property type="entry name" value="ABC-4_Integral_Memb_Prot"/>
</dbReference>
<dbReference type="InterPro" id="IPR003838">
    <property type="entry name" value="ABC3_permease_C"/>
</dbReference>
<feature type="transmembrane region" description="Helical" evidence="6">
    <location>
        <begin position="199"/>
        <end position="218"/>
    </location>
</feature>
<feature type="transmembrane region" description="Helical" evidence="6">
    <location>
        <begin position="21"/>
        <end position="42"/>
    </location>
</feature>
<evidence type="ECO:0000256" key="5">
    <source>
        <dbReference type="ARBA" id="ARBA00023136"/>
    </source>
</evidence>